<name>A0A0R2X6J4_9BACT</name>
<protein>
    <submittedName>
        <fullName evidence="1">Uncharacterized protein</fullName>
    </submittedName>
</protein>
<dbReference type="Proteomes" id="UP000051557">
    <property type="component" value="Unassembled WGS sequence"/>
</dbReference>
<accession>A0A0R2X6J4</accession>
<evidence type="ECO:0000313" key="2">
    <source>
        <dbReference type="Proteomes" id="UP000051557"/>
    </source>
</evidence>
<dbReference type="AlphaFoldDB" id="A0A0R2X6J4"/>
<evidence type="ECO:0000313" key="1">
    <source>
        <dbReference type="EMBL" id="KRP31613.1"/>
    </source>
</evidence>
<dbReference type="EMBL" id="LIDM01000298">
    <property type="protein sequence ID" value="KRP31613.1"/>
    <property type="molecule type" value="Genomic_DNA"/>
</dbReference>
<comment type="caution">
    <text evidence="1">The sequence shown here is derived from an EMBL/GenBank/DDBJ whole genome shotgun (WGS) entry which is preliminary data.</text>
</comment>
<gene>
    <name evidence="1" type="ORF">ABS32_06715</name>
</gene>
<organism evidence="1 2">
    <name type="scientific">Verrucomicrobia subdivision 6 bacterium BACL9 MAG-120820-bin42</name>
    <dbReference type="NCBI Taxonomy" id="1655634"/>
    <lineage>
        <taxon>Bacteria</taxon>
        <taxon>Pseudomonadati</taxon>
        <taxon>Verrucomicrobiota</taxon>
        <taxon>Verrucomicrobiia</taxon>
        <taxon>Verrucomicrobiales</taxon>
        <taxon>Verrucomicrobia subdivision 6</taxon>
    </lineage>
</organism>
<proteinExistence type="predicted"/>
<sequence>MGGHRAAGNGAHFPAVGTIKRKEGFSGETFAEAKEAGVFGQGTSAGKDTEAEGVFETFLNLGRRDLGGGVGGPVEIHKMRESPF</sequence>
<reference evidence="1 2" key="1">
    <citation type="submission" date="2015-10" db="EMBL/GenBank/DDBJ databases">
        <title>Metagenome-Assembled Genomes uncover a global brackish microbiome.</title>
        <authorList>
            <person name="Hugerth L.W."/>
            <person name="Larsson J."/>
            <person name="Alneberg J."/>
            <person name="Lindh M.V."/>
            <person name="Legrand C."/>
            <person name="Pinhassi J."/>
            <person name="Andersson A.F."/>
        </authorList>
    </citation>
    <scope>NUCLEOTIDE SEQUENCE [LARGE SCALE GENOMIC DNA]</scope>
    <source>
        <strain evidence="1">BACL9 MAG-120820-bin42</strain>
    </source>
</reference>